<dbReference type="SMART" id="SM00421">
    <property type="entry name" value="HTH_LUXR"/>
    <property type="match status" value="1"/>
</dbReference>
<dbReference type="Pfam" id="PF00196">
    <property type="entry name" value="GerE"/>
    <property type="match status" value="1"/>
</dbReference>
<dbReference type="RefSeq" id="WP_267849477.1">
    <property type="nucleotide sequence ID" value="NZ_JAPMXC010000010.1"/>
</dbReference>
<dbReference type="InterPro" id="IPR000792">
    <property type="entry name" value="Tscrpt_reg_LuxR_C"/>
</dbReference>
<sequence length="137" mass="15247">MHDNAGVLGSIARLKVAGLVSKSDIAEELITAVQSVAEERSFLSRHIRQSIGIDMLARLPDKTRLSPRETEVLRLFASGLTGNQIAAQLHRSKKTISRQKVNAFHKLGLSSDVEFFVFLREMKGCDNWLDMGVPTRD</sequence>
<organism evidence="5 6">
    <name type="scientific">Robbsia betulipollinis</name>
    <dbReference type="NCBI Taxonomy" id="2981849"/>
    <lineage>
        <taxon>Bacteria</taxon>
        <taxon>Pseudomonadati</taxon>
        <taxon>Pseudomonadota</taxon>
        <taxon>Betaproteobacteria</taxon>
        <taxon>Burkholderiales</taxon>
        <taxon>Burkholderiaceae</taxon>
        <taxon>Robbsia</taxon>
    </lineage>
</organism>
<dbReference type="PANTHER" id="PTHR44688:SF16">
    <property type="entry name" value="DNA-BINDING TRANSCRIPTIONAL ACTIVATOR DEVR_DOSR"/>
    <property type="match status" value="1"/>
</dbReference>
<reference evidence="5" key="1">
    <citation type="submission" date="2022-11" db="EMBL/GenBank/DDBJ databases">
        <title>Robbsia betulipollinis sp. nov., isolated from pollen of birch (Betula pendula).</title>
        <authorList>
            <person name="Shi H."/>
            <person name="Ambika Manirajan B."/>
            <person name="Ratering S."/>
            <person name="Geissler-Plaum R."/>
            <person name="Schnell S."/>
        </authorList>
    </citation>
    <scope>NUCLEOTIDE SEQUENCE</scope>
    <source>
        <strain evidence="5">Bb-Pol-6</strain>
    </source>
</reference>
<evidence type="ECO:0000256" key="1">
    <source>
        <dbReference type="ARBA" id="ARBA00023015"/>
    </source>
</evidence>
<keyword evidence="1" id="KW-0805">Transcription regulation</keyword>
<proteinExistence type="predicted"/>
<dbReference type="PANTHER" id="PTHR44688">
    <property type="entry name" value="DNA-BINDING TRANSCRIPTIONAL ACTIVATOR DEVR_DOSR"/>
    <property type="match status" value="1"/>
</dbReference>
<evidence type="ECO:0000259" key="4">
    <source>
        <dbReference type="PROSITE" id="PS50043"/>
    </source>
</evidence>
<dbReference type="InterPro" id="IPR036388">
    <property type="entry name" value="WH-like_DNA-bd_sf"/>
</dbReference>
<protein>
    <submittedName>
        <fullName evidence="5">Response regulator transcription factor</fullName>
    </submittedName>
</protein>
<dbReference type="Proteomes" id="UP001082899">
    <property type="component" value="Unassembled WGS sequence"/>
</dbReference>
<dbReference type="InterPro" id="IPR016032">
    <property type="entry name" value="Sig_transdc_resp-reg_C-effctor"/>
</dbReference>
<dbReference type="Gene3D" id="1.10.10.10">
    <property type="entry name" value="Winged helix-like DNA-binding domain superfamily/Winged helix DNA-binding domain"/>
    <property type="match status" value="1"/>
</dbReference>
<gene>
    <name evidence="5" type="ORF">OVY01_20775</name>
</gene>
<dbReference type="CDD" id="cd06170">
    <property type="entry name" value="LuxR_C_like"/>
    <property type="match status" value="1"/>
</dbReference>
<evidence type="ECO:0000313" key="5">
    <source>
        <dbReference type="EMBL" id="MCY0389584.1"/>
    </source>
</evidence>
<accession>A0ABT3ZSP6</accession>
<dbReference type="EMBL" id="JAPMXC010000010">
    <property type="protein sequence ID" value="MCY0389584.1"/>
    <property type="molecule type" value="Genomic_DNA"/>
</dbReference>
<name>A0ABT3ZSP6_9BURK</name>
<evidence type="ECO:0000313" key="6">
    <source>
        <dbReference type="Proteomes" id="UP001082899"/>
    </source>
</evidence>
<dbReference type="PRINTS" id="PR00038">
    <property type="entry name" value="HTHLUXR"/>
</dbReference>
<evidence type="ECO:0000256" key="3">
    <source>
        <dbReference type="ARBA" id="ARBA00023163"/>
    </source>
</evidence>
<evidence type="ECO:0000256" key="2">
    <source>
        <dbReference type="ARBA" id="ARBA00023125"/>
    </source>
</evidence>
<dbReference type="PROSITE" id="PS50043">
    <property type="entry name" value="HTH_LUXR_2"/>
    <property type="match status" value="1"/>
</dbReference>
<keyword evidence="6" id="KW-1185">Reference proteome</keyword>
<keyword evidence="3" id="KW-0804">Transcription</keyword>
<comment type="caution">
    <text evidence="5">The sequence shown here is derived from an EMBL/GenBank/DDBJ whole genome shotgun (WGS) entry which is preliminary data.</text>
</comment>
<dbReference type="SUPFAM" id="SSF46894">
    <property type="entry name" value="C-terminal effector domain of the bipartite response regulators"/>
    <property type="match status" value="1"/>
</dbReference>
<feature type="domain" description="HTH luxR-type" evidence="4">
    <location>
        <begin position="58"/>
        <end position="123"/>
    </location>
</feature>
<keyword evidence="2" id="KW-0238">DNA-binding</keyword>